<evidence type="ECO:0000313" key="3">
    <source>
        <dbReference type="Proteomes" id="UP001153069"/>
    </source>
</evidence>
<name>A0A9N8E688_9STRA</name>
<feature type="region of interest" description="Disordered" evidence="1">
    <location>
        <begin position="48"/>
        <end position="79"/>
    </location>
</feature>
<comment type="caution">
    <text evidence="2">The sequence shown here is derived from an EMBL/GenBank/DDBJ whole genome shotgun (WGS) entry which is preliminary data.</text>
</comment>
<reference evidence="2" key="1">
    <citation type="submission" date="2020-06" db="EMBL/GenBank/DDBJ databases">
        <authorList>
            <consortium name="Plant Systems Biology data submission"/>
        </authorList>
    </citation>
    <scope>NUCLEOTIDE SEQUENCE</scope>
    <source>
        <strain evidence="2">D6</strain>
    </source>
</reference>
<gene>
    <name evidence="2" type="ORF">SEMRO_706_G190420.1</name>
</gene>
<dbReference type="Proteomes" id="UP001153069">
    <property type="component" value="Unassembled WGS sequence"/>
</dbReference>
<accession>A0A9N8E688</accession>
<evidence type="ECO:0000256" key="1">
    <source>
        <dbReference type="SAM" id="MobiDB-lite"/>
    </source>
</evidence>
<keyword evidence="3" id="KW-1185">Reference proteome</keyword>
<proteinExistence type="predicted"/>
<dbReference type="EMBL" id="CAICTM010000705">
    <property type="protein sequence ID" value="CAB9515297.1"/>
    <property type="molecule type" value="Genomic_DNA"/>
</dbReference>
<sequence length="262" mass="28566">MPTLRSLRSDPLSGLDYLTNDFNIPSDDPFAQAGEDDQVKLDLISSAISSSSSHKQKASAAKPDKVKSTPTKLKKEKPTMSLLGSPVRILKGSNSSGSKDHKEFYDVDLSNEEMHGEYLVTLCTDELITKKDGSTCHASSIVVARPNSKPEDNKLLKATVNTDSIEIVGPAKSSTYLASSKEWLGLLEKNKKRFSASKLGTTLTALVTKMQKKKVGKKTFKVTEAMVIWRAYIESSEDEVSNQVGTGSEDYDLLVNLLESSA</sequence>
<organism evidence="2 3">
    <name type="scientific">Seminavis robusta</name>
    <dbReference type="NCBI Taxonomy" id="568900"/>
    <lineage>
        <taxon>Eukaryota</taxon>
        <taxon>Sar</taxon>
        <taxon>Stramenopiles</taxon>
        <taxon>Ochrophyta</taxon>
        <taxon>Bacillariophyta</taxon>
        <taxon>Bacillariophyceae</taxon>
        <taxon>Bacillariophycidae</taxon>
        <taxon>Naviculales</taxon>
        <taxon>Naviculaceae</taxon>
        <taxon>Seminavis</taxon>
    </lineage>
</organism>
<dbReference type="AlphaFoldDB" id="A0A9N8E688"/>
<feature type="compositionally biased region" description="Low complexity" evidence="1">
    <location>
        <begin position="48"/>
        <end position="61"/>
    </location>
</feature>
<evidence type="ECO:0000313" key="2">
    <source>
        <dbReference type="EMBL" id="CAB9515297.1"/>
    </source>
</evidence>
<protein>
    <submittedName>
        <fullName evidence="2">Uncharacterized protein</fullName>
    </submittedName>
</protein>